<keyword evidence="19" id="KW-1185">Reference proteome</keyword>
<keyword evidence="7 17" id="KW-0812">Transmembrane</keyword>
<dbReference type="GO" id="GO:0005741">
    <property type="term" value="C:mitochondrial outer membrane"/>
    <property type="evidence" value="ECO:0007669"/>
    <property type="project" value="UniProtKB-SubCell"/>
</dbReference>
<evidence type="ECO:0000256" key="3">
    <source>
        <dbReference type="ARBA" id="ARBA00004477"/>
    </source>
</evidence>
<evidence type="ECO:0000313" key="19">
    <source>
        <dbReference type="Proteomes" id="UP000320333"/>
    </source>
</evidence>
<comment type="subunit">
    <text evidence="14">Homotrimer; The trimer binds only one molecule of glutathione.</text>
</comment>
<evidence type="ECO:0000256" key="7">
    <source>
        <dbReference type="ARBA" id="ARBA00022692"/>
    </source>
</evidence>
<evidence type="ECO:0000256" key="12">
    <source>
        <dbReference type="ARBA" id="ARBA00023128"/>
    </source>
</evidence>
<name>A0A507FNP1_9FUNG</name>
<keyword evidence="8" id="KW-1000">Mitochondrion outer membrane</keyword>
<comment type="catalytic activity">
    <reaction evidence="16">
        <text>RX + glutathione = an S-substituted glutathione + a halide anion + H(+)</text>
        <dbReference type="Rhea" id="RHEA:16437"/>
        <dbReference type="ChEBI" id="CHEBI:15378"/>
        <dbReference type="ChEBI" id="CHEBI:16042"/>
        <dbReference type="ChEBI" id="CHEBI:17792"/>
        <dbReference type="ChEBI" id="CHEBI:57925"/>
        <dbReference type="ChEBI" id="CHEBI:90779"/>
        <dbReference type="EC" id="2.5.1.18"/>
    </reaction>
    <physiologicalReaction direction="left-to-right" evidence="16">
        <dbReference type="Rhea" id="RHEA:16438"/>
    </physiologicalReaction>
</comment>
<dbReference type="AlphaFoldDB" id="A0A507FNP1"/>
<evidence type="ECO:0000256" key="1">
    <source>
        <dbReference type="ARBA" id="ARBA00003701"/>
    </source>
</evidence>
<proteinExistence type="inferred from homology"/>
<dbReference type="Proteomes" id="UP000320333">
    <property type="component" value="Unassembled WGS sequence"/>
</dbReference>
<comment type="subcellular location">
    <subcellularLocation>
        <location evidence="3">Endoplasmic reticulum membrane</location>
        <topology evidence="3">Multi-pass membrane protein</topology>
    </subcellularLocation>
    <subcellularLocation>
        <location evidence="2">Mitochondrion outer membrane</location>
    </subcellularLocation>
</comment>
<accession>A0A507FNP1</accession>
<evidence type="ECO:0000256" key="17">
    <source>
        <dbReference type="SAM" id="Phobius"/>
    </source>
</evidence>
<evidence type="ECO:0000256" key="9">
    <source>
        <dbReference type="ARBA" id="ARBA00022824"/>
    </source>
</evidence>
<sequence length="165" mass="17759">MSDLTIQNPAFKSFAIATGVLGLKMVATNLSVVTLRVISNNFGYAEDRVLFPTVLNAITGGNYSKWTKKEEKPNKQPSELIPRLNAASNNDAGSIPIFLLLSLTWIIVAKPSEETATKVLGAFVGARFVHVFAFVTRIQPFRVASYLTGLGATGYVVAGILKAVL</sequence>
<evidence type="ECO:0000256" key="2">
    <source>
        <dbReference type="ARBA" id="ARBA00004294"/>
    </source>
</evidence>
<evidence type="ECO:0000256" key="8">
    <source>
        <dbReference type="ARBA" id="ARBA00022787"/>
    </source>
</evidence>
<reference evidence="18 19" key="1">
    <citation type="journal article" date="2019" name="Sci. Rep.">
        <title>Comparative genomics of chytrid fungi reveal insights into the obligate biotrophic and pathogenic lifestyle of Synchytrium endobioticum.</title>
        <authorList>
            <person name="van de Vossenberg B.T.L.H."/>
            <person name="Warris S."/>
            <person name="Nguyen H.D.T."/>
            <person name="van Gent-Pelzer M.P.E."/>
            <person name="Joly D.L."/>
            <person name="van de Geest H.C."/>
            <person name="Bonants P.J.M."/>
            <person name="Smith D.S."/>
            <person name="Levesque C.A."/>
            <person name="van der Lee T.A.J."/>
        </authorList>
    </citation>
    <scope>NUCLEOTIDE SEQUENCE [LARGE SCALE GENOMIC DNA]</scope>
    <source>
        <strain evidence="18 19">CBS 675.73</strain>
    </source>
</reference>
<dbReference type="OrthoDB" id="193139at2759"/>
<comment type="function">
    <text evidence="1">Conjugation of reduced glutathione to a wide number of exogenous and endogenous hydrophobic electrophiles.</text>
</comment>
<comment type="similarity">
    <text evidence="4">Belongs to the MAPEG family.</text>
</comment>
<evidence type="ECO:0000256" key="13">
    <source>
        <dbReference type="ARBA" id="ARBA00023136"/>
    </source>
</evidence>
<evidence type="ECO:0000256" key="6">
    <source>
        <dbReference type="ARBA" id="ARBA00022679"/>
    </source>
</evidence>
<keyword evidence="11" id="KW-0007">Acetylation</keyword>
<evidence type="ECO:0000313" key="18">
    <source>
        <dbReference type="EMBL" id="TPX78039.1"/>
    </source>
</evidence>
<dbReference type="PANTHER" id="PTHR10689:SF6">
    <property type="entry name" value="MICROSOMAL GLUTATHIONE S-TRANSFERASE 1"/>
    <property type="match status" value="1"/>
</dbReference>
<dbReference type="SUPFAM" id="SSF161084">
    <property type="entry name" value="MAPEG domain-like"/>
    <property type="match status" value="1"/>
</dbReference>
<comment type="caution">
    <text evidence="18">The sequence shown here is derived from an EMBL/GenBank/DDBJ whole genome shotgun (WGS) entry which is preliminary data.</text>
</comment>
<evidence type="ECO:0000256" key="5">
    <source>
        <dbReference type="ARBA" id="ARBA00012452"/>
    </source>
</evidence>
<dbReference type="InterPro" id="IPR040162">
    <property type="entry name" value="MGST1-like"/>
</dbReference>
<keyword evidence="13 17" id="KW-0472">Membrane</keyword>
<dbReference type="Pfam" id="PF01124">
    <property type="entry name" value="MAPEG"/>
    <property type="match status" value="1"/>
</dbReference>
<keyword evidence="9" id="KW-0256">Endoplasmic reticulum</keyword>
<protein>
    <recommendedName>
        <fullName evidence="15">Microsomal glutathione S-transferase 1</fullName>
        <ecNumber evidence="5">2.5.1.18</ecNumber>
    </recommendedName>
</protein>
<keyword evidence="6" id="KW-0808">Transferase</keyword>
<dbReference type="Gene3D" id="1.20.120.550">
    <property type="entry name" value="Membrane associated eicosanoid/glutathione metabolism-like domain"/>
    <property type="match status" value="1"/>
</dbReference>
<gene>
    <name evidence="18" type="ORF">CcCBS67573_g00695</name>
</gene>
<organism evidence="18 19">
    <name type="scientific">Chytriomyces confervae</name>
    <dbReference type="NCBI Taxonomy" id="246404"/>
    <lineage>
        <taxon>Eukaryota</taxon>
        <taxon>Fungi</taxon>
        <taxon>Fungi incertae sedis</taxon>
        <taxon>Chytridiomycota</taxon>
        <taxon>Chytridiomycota incertae sedis</taxon>
        <taxon>Chytridiomycetes</taxon>
        <taxon>Chytridiales</taxon>
        <taxon>Chytriomycetaceae</taxon>
        <taxon>Chytriomyces</taxon>
    </lineage>
</organism>
<dbReference type="PANTHER" id="PTHR10689">
    <property type="entry name" value="MICROSOMAL GLUTATHIONE S-TRANSFERASE 1"/>
    <property type="match status" value="1"/>
</dbReference>
<evidence type="ECO:0000256" key="15">
    <source>
        <dbReference type="ARBA" id="ARBA00039397"/>
    </source>
</evidence>
<evidence type="ECO:0000256" key="16">
    <source>
        <dbReference type="ARBA" id="ARBA00049385"/>
    </source>
</evidence>
<feature type="transmembrane region" description="Helical" evidence="17">
    <location>
        <begin position="120"/>
        <end position="138"/>
    </location>
</feature>
<dbReference type="InterPro" id="IPR023352">
    <property type="entry name" value="MAPEG-like_dom_sf"/>
</dbReference>
<dbReference type="InterPro" id="IPR001129">
    <property type="entry name" value="Membr-assoc_MAPEG"/>
</dbReference>
<keyword evidence="10 17" id="KW-1133">Transmembrane helix</keyword>
<dbReference type="GO" id="GO:0005789">
    <property type="term" value="C:endoplasmic reticulum membrane"/>
    <property type="evidence" value="ECO:0007669"/>
    <property type="project" value="UniProtKB-SubCell"/>
</dbReference>
<keyword evidence="12" id="KW-0496">Mitochondrion</keyword>
<evidence type="ECO:0000256" key="11">
    <source>
        <dbReference type="ARBA" id="ARBA00022990"/>
    </source>
</evidence>
<dbReference type="GO" id="GO:0004364">
    <property type="term" value="F:glutathione transferase activity"/>
    <property type="evidence" value="ECO:0007669"/>
    <property type="project" value="UniProtKB-EC"/>
</dbReference>
<dbReference type="EC" id="2.5.1.18" evidence="5"/>
<evidence type="ECO:0000256" key="4">
    <source>
        <dbReference type="ARBA" id="ARBA00010459"/>
    </source>
</evidence>
<evidence type="ECO:0000256" key="10">
    <source>
        <dbReference type="ARBA" id="ARBA00022989"/>
    </source>
</evidence>
<evidence type="ECO:0000256" key="14">
    <source>
        <dbReference type="ARBA" id="ARBA00038540"/>
    </source>
</evidence>
<feature type="transmembrane region" description="Helical" evidence="17">
    <location>
        <begin position="92"/>
        <end position="108"/>
    </location>
</feature>
<feature type="transmembrane region" description="Helical" evidence="17">
    <location>
        <begin position="144"/>
        <end position="164"/>
    </location>
</feature>
<dbReference type="EMBL" id="QEAP01000010">
    <property type="protein sequence ID" value="TPX78039.1"/>
    <property type="molecule type" value="Genomic_DNA"/>
</dbReference>